<dbReference type="Proteomes" id="UP000276133">
    <property type="component" value="Unassembled WGS sequence"/>
</dbReference>
<dbReference type="EMBL" id="REGN01001213">
    <property type="protein sequence ID" value="RNA36207.1"/>
    <property type="molecule type" value="Genomic_DNA"/>
</dbReference>
<name>A0A3M7SKT0_BRAPC</name>
<gene>
    <name evidence="1" type="ORF">BpHYR1_033696</name>
</gene>
<accession>A0A3M7SKT0</accession>
<proteinExistence type="predicted"/>
<evidence type="ECO:0000313" key="1">
    <source>
        <dbReference type="EMBL" id="RNA36207.1"/>
    </source>
</evidence>
<comment type="caution">
    <text evidence="1">The sequence shown here is derived from an EMBL/GenBank/DDBJ whole genome shotgun (WGS) entry which is preliminary data.</text>
</comment>
<protein>
    <submittedName>
        <fullName evidence="1">Uncharacterized protein</fullName>
    </submittedName>
</protein>
<reference evidence="1 2" key="1">
    <citation type="journal article" date="2018" name="Sci. Rep.">
        <title>Genomic signatures of local adaptation to the degree of environmental predictability in rotifers.</title>
        <authorList>
            <person name="Franch-Gras L."/>
            <person name="Hahn C."/>
            <person name="Garcia-Roger E.M."/>
            <person name="Carmona M.J."/>
            <person name="Serra M."/>
            <person name="Gomez A."/>
        </authorList>
    </citation>
    <scope>NUCLEOTIDE SEQUENCE [LARGE SCALE GENOMIC DNA]</scope>
    <source>
        <strain evidence="1">HYR1</strain>
    </source>
</reference>
<sequence>MDRKLAKESFNSRIRTNENQRKDLDFLEGYSSKPVENYTKIFTVSKNPFILPGFIFTISEKDDENIPCADEKNPREEKDII</sequence>
<evidence type="ECO:0000313" key="2">
    <source>
        <dbReference type="Proteomes" id="UP000276133"/>
    </source>
</evidence>
<dbReference type="AlphaFoldDB" id="A0A3M7SKT0"/>
<organism evidence="1 2">
    <name type="scientific">Brachionus plicatilis</name>
    <name type="common">Marine rotifer</name>
    <name type="synonym">Brachionus muelleri</name>
    <dbReference type="NCBI Taxonomy" id="10195"/>
    <lineage>
        <taxon>Eukaryota</taxon>
        <taxon>Metazoa</taxon>
        <taxon>Spiralia</taxon>
        <taxon>Gnathifera</taxon>
        <taxon>Rotifera</taxon>
        <taxon>Eurotatoria</taxon>
        <taxon>Monogononta</taxon>
        <taxon>Pseudotrocha</taxon>
        <taxon>Ploima</taxon>
        <taxon>Brachionidae</taxon>
        <taxon>Brachionus</taxon>
    </lineage>
</organism>
<keyword evidence="2" id="KW-1185">Reference proteome</keyword>